<accession>A0A345ME55</accession>
<dbReference type="Proteomes" id="UP000259914">
    <property type="component" value="Segment"/>
</dbReference>
<gene>
    <name evidence="1" type="primary">147</name>
    <name evidence="1" type="ORF">SEA_SPARKLEGODDESS_147</name>
</gene>
<evidence type="ECO:0000313" key="2">
    <source>
        <dbReference type="Proteomes" id="UP000259914"/>
    </source>
</evidence>
<proteinExistence type="predicted"/>
<protein>
    <submittedName>
        <fullName evidence="1">Uncharacterized protein</fullName>
    </submittedName>
</protein>
<organism evidence="1 2">
    <name type="scientific">Streptomyces phage SparkleGoddess</name>
    <dbReference type="NCBI Taxonomy" id="2283305"/>
    <lineage>
        <taxon>Viruses</taxon>
        <taxon>Duplodnaviria</taxon>
        <taxon>Heunggongvirae</taxon>
        <taxon>Uroviricota</taxon>
        <taxon>Caudoviricetes</taxon>
        <taxon>Stanwilliamsviridae</taxon>
        <taxon>Loccivirinae</taxon>
        <taxon>Gilsonvirus</taxon>
        <taxon>Gilsonvirus comrade</taxon>
    </lineage>
</organism>
<name>A0A345ME55_9CAUD</name>
<evidence type="ECO:0000313" key="1">
    <source>
        <dbReference type="EMBL" id="AXH68836.1"/>
    </source>
</evidence>
<reference evidence="1 2" key="1">
    <citation type="submission" date="2018-07" db="EMBL/GenBank/DDBJ databases">
        <authorList>
            <person name="Dixon J."/>
            <person name="Knudsen H.R."/>
            <person name="Rock W."/>
            <person name="Scott A.N."/>
            <person name="Walsdorf S.L."/>
            <person name="Layton S.R."/>
            <person name="Nayek S."/>
            <person name="Kim T."/>
            <person name="Hughes L.E."/>
            <person name="Garlena R.A."/>
            <person name="Russell D.A."/>
            <person name="Pope W.H."/>
            <person name="Jacobs-Sera D."/>
            <person name="Hatfull G.F."/>
        </authorList>
    </citation>
    <scope>NUCLEOTIDE SEQUENCE [LARGE SCALE GENOMIC DNA]</scope>
</reference>
<dbReference type="EMBL" id="MH590589">
    <property type="protein sequence ID" value="AXH68836.1"/>
    <property type="molecule type" value="Genomic_DNA"/>
</dbReference>
<sequence>MDYEKIIDGYNDLRETCLVIAKLNDELMGPDRWLKFAIQDSDITLMFTERGIVCYGSAYTTQTMDNEHFSFMIPFEYIEEFEANARAGD</sequence>